<dbReference type="Proteomes" id="UP000037035">
    <property type="component" value="Unassembled WGS sequence"/>
</dbReference>
<dbReference type="OrthoDB" id="2496817at2759"/>
<reference evidence="1 2" key="1">
    <citation type="submission" date="2015-08" db="EMBL/GenBank/DDBJ databases">
        <title>Next Generation Sequencing and Analysis of the Genome of Puccinia sorghi L Schw, the Causal Agent of Maize Common Rust.</title>
        <authorList>
            <person name="Rochi L."/>
            <person name="Burguener G."/>
            <person name="Darino M."/>
            <person name="Turjanski A."/>
            <person name="Kreff E."/>
            <person name="Dieguez M.J."/>
            <person name="Sacco F."/>
        </authorList>
    </citation>
    <scope>NUCLEOTIDE SEQUENCE [LARGE SCALE GENOMIC DNA]</scope>
    <source>
        <strain evidence="1 2">RO10H11247</strain>
    </source>
</reference>
<dbReference type="SUPFAM" id="SSF54001">
    <property type="entry name" value="Cysteine proteinases"/>
    <property type="match status" value="1"/>
</dbReference>
<dbReference type="VEuPathDB" id="FungiDB:VP01_7138g1"/>
<evidence type="ECO:0000313" key="1">
    <source>
        <dbReference type="EMBL" id="KNZ46600.1"/>
    </source>
</evidence>
<organism evidence="1 2">
    <name type="scientific">Puccinia sorghi</name>
    <dbReference type="NCBI Taxonomy" id="27349"/>
    <lineage>
        <taxon>Eukaryota</taxon>
        <taxon>Fungi</taxon>
        <taxon>Dikarya</taxon>
        <taxon>Basidiomycota</taxon>
        <taxon>Pucciniomycotina</taxon>
        <taxon>Pucciniomycetes</taxon>
        <taxon>Pucciniales</taxon>
        <taxon>Pucciniaceae</taxon>
        <taxon>Puccinia</taxon>
    </lineage>
</organism>
<sequence>RKKRFEYYDSLAGPDPGVLAKLRKYYKDEHQAKKNEDLDLAEWSDYQPFMHSLSQDLIDTGYQEAKAEPVVFDFTAENMPYIRNMMVLESA</sequence>
<comment type="caution">
    <text evidence="1">The sequence shown here is derived from an EMBL/GenBank/DDBJ whole genome shotgun (WGS) entry which is preliminary data.</text>
</comment>
<dbReference type="EMBL" id="LAVV01012537">
    <property type="protein sequence ID" value="KNZ46600.1"/>
    <property type="molecule type" value="Genomic_DNA"/>
</dbReference>
<keyword evidence="2" id="KW-1185">Reference proteome</keyword>
<gene>
    <name evidence="1" type="ORF">VP01_7138g1</name>
</gene>
<dbReference type="STRING" id="27349.A0A0L6UFM2"/>
<proteinExistence type="predicted"/>
<name>A0A0L6UFM2_9BASI</name>
<dbReference type="AlphaFoldDB" id="A0A0L6UFM2"/>
<accession>A0A0L6UFM2</accession>
<evidence type="ECO:0000313" key="2">
    <source>
        <dbReference type="Proteomes" id="UP000037035"/>
    </source>
</evidence>
<dbReference type="InterPro" id="IPR038765">
    <property type="entry name" value="Papain-like_cys_pep_sf"/>
</dbReference>
<feature type="non-terminal residue" evidence="1">
    <location>
        <position position="1"/>
    </location>
</feature>
<dbReference type="Gene3D" id="3.40.395.10">
    <property type="entry name" value="Adenoviral Proteinase, Chain A"/>
    <property type="match status" value="1"/>
</dbReference>
<protein>
    <submittedName>
        <fullName evidence="1">Uncharacterized protein</fullName>
    </submittedName>
</protein>